<reference evidence="3 4" key="1">
    <citation type="submission" date="2021-06" db="EMBL/GenBank/DDBJ databases">
        <title>Caerostris darwini draft genome.</title>
        <authorList>
            <person name="Kono N."/>
            <person name="Arakawa K."/>
        </authorList>
    </citation>
    <scope>NUCLEOTIDE SEQUENCE [LARGE SCALE GENOMIC DNA]</scope>
</reference>
<comment type="caution">
    <text evidence="3">The sequence shown here is derived from an EMBL/GenBank/DDBJ whole genome shotgun (WGS) entry which is preliminary data.</text>
</comment>
<dbReference type="AlphaFoldDB" id="A0AAV4W402"/>
<feature type="compositionally biased region" description="Basic and acidic residues" evidence="1">
    <location>
        <begin position="72"/>
        <end position="81"/>
    </location>
</feature>
<evidence type="ECO:0000256" key="1">
    <source>
        <dbReference type="SAM" id="MobiDB-lite"/>
    </source>
</evidence>
<evidence type="ECO:0000313" key="3">
    <source>
        <dbReference type="EMBL" id="GIY76368.1"/>
    </source>
</evidence>
<gene>
    <name evidence="3" type="ORF">CDAR_286301</name>
</gene>
<proteinExistence type="predicted"/>
<accession>A0AAV4W402</accession>
<protein>
    <submittedName>
        <fullName evidence="3">Uncharacterized protein</fullName>
    </submittedName>
</protein>
<feature type="region of interest" description="Disordered" evidence="1">
    <location>
        <begin position="60"/>
        <end position="81"/>
    </location>
</feature>
<evidence type="ECO:0000256" key="2">
    <source>
        <dbReference type="SAM" id="Phobius"/>
    </source>
</evidence>
<keyword evidence="4" id="KW-1185">Reference proteome</keyword>
<dbReference type="EMBL" id="BPLQ01014003">
    <property type="protein sequence ID" value="GIY76368.1"/>
    <property type="molecule type" value="Genomic_DNA"/>
</dbReference>
<sequence length="182" mass="20916">MFLSDTVSTIENTVTVYSYHSYSFPSRPSNARKDSPRYSVSLNNELSPFLNTNTKQAPYEKMGKLSSAKSPRQRDKQTQRERSRCLLSYPGRYWSHLLVLVGVTLNKGREIRVEEGGKQGGKEGNICCWMTGFYFLGAFLFVAKYIGKRRISRHEKFNEFLPPFIEIHEIQEGVEVLHVPNA</sequence>
<keyword evidence="2" id="KW-0812">Transmembrane</keyword>
<name>A0AAV4W402_9ARAC</name>
<keyword evidence="2" id="KW-0472">Membrane</keyword>
<feature type="transmembrane region" description="Helical" evidence="2">
    <location>
        <begin position="129"/>
        <end position="147"/>
    </location>
</feature>
<dbReference type="Proteomes" id="UP001054837">
    <property type="component" value="Unassembled WGS sequence"/>
</dbReference>
<keyword evidence="2" id="KW-1133">Transmembrane helix</keyword>
<evidence type="ECO:0000313" key="4">
    <source>
        <dbReference type="Proteomes" id="UP001054837"/>
    </source>
</evidence>
<organism evidence="3 4">
    <name type="scientific">Caerostris darwini</name>
    <dbReference type="NCBI Taxonomy" id="1538125"/>
    <lineage>
        <taxon>Eukaryota</taxon>
        <taxon>Metazoa</taxon>
        <taxon>Ecdysozoa</taxon>
        <taxon>Arthropoda</taxon>
        <taxon>Chelicerata</taxon>
        <taxon>Arachnida</taxon>
        <taxon>Araneae</taxon>
        <taxon>Araneomorphae</taxon>
        <taxon>Entelegynae</taxon>
        <taxon>Araneoidea</taxon>
        <taxon>Araneidae</taxon>
        <taxon>Caerostris</taxon>
    </lineage>
</organism>